<sequence>MSKSLFITCKNSQSIGLAKRLSNDFIKPLSKLNVQTLPHGHFNPA</sequence>
<evidence type="ECO:0000313" key="1">
    <source>
        <dbReference type="EMBL" id="KOH47150.1"/>
    </source>
</evidence>
<dbReference type="Proteomes" id="UP000036958">
    <property type="component" value="Unassembled WGS sequence"/>
</dbReference>
<accession>A0A0L8VFC4</accession>
<reference evidence="2" key="1">
    <citation type="submission" date="2015-07" db="EMBL/GenBank/DDBJ databases">
        <title>Genome sequencing of Sunxiuqinia dokdonensis strain SK.</title>
        <authorList>
            <person name="Ahn S."/>
            <person name="Kim B.-C."/>
        </authorList>
    </citation>
    <scope>NUCLEOTIDE SEQUENCE [LARGE SCALE GENOMIC DNA]</scope>
    <source>
        <strain evidence="2">SK</strain>
    </source>
</reference>
<dbReference type="AlphaFoldDB" id="A0A0L8VFC4"/>
<protein>
    <submittedName>
        <fullName evidence="1">Uncharacterized protein</fullName>
    </submittedName>
</protein>
<gene>
    <name evidence="1" type="ORF">NC99_00500</name>
</gene>
<keyword evidence="2" id="KW-1185">Reference proteome</keyword>
<organism evidence="1 2">
    <name type="scientific">Sunxiuqinia dokdonensis</name>
    <dbReference type="NCBI Taxonomy" id="1409788"/>
    <lineage>
        <taxon>Bacteria</taxon>
        <taxon>Pseudomonadati</taxon>
        <taxon>Bacteroidota</taxon>
        <taxon>Bacteroidia</taxon>
        <taxon>Marinilabiliales</taxon>
        <taxon>Prolixibacteraceae</taxon>
        <taxon>Sunxiuqinia</taxon>
    </lineage>
</organism>
<dbReference type="STRING" id="1409788.NC99_00500"/>
<proteinExistence type="predicted"/>
<dbReference type="EMBL" id="LGIA01000003">
    <property type="protein sequence ID" value="KOH47150.1"/>
    <property type="molecule type" value="Genomic_DNA"/>
</dbReference>
<evidence type="ECO:0000313" key="2">
    <source>
        <dbReference type="Proteomes" id="UP000036958"/>
    </source>
</evidence>
<comment type="caution">
    <text evidence="1">The sequence shown here is derived from an EMBL/GenBank/DDBJ whole genome shotgun (WGS) entry which is preliminary data.</text>
</comment>
<name>A0A0L8VFC4_9BACT</name>